<evidence type="ECO:0000313" key="2">
    <source>
        <dbReference type="Proteomes" id="UP000287798"/>
    </source>
</evidence>
<protein>
    <submittedName>
        <fullName evidence="1">DUF2835 family protein</fullName>
    </submittedName>
</protein>
<sequence length="76" mass="8737">MSNQRLRIHLALSSEEVLRYYRGEVDSVIAWTPGGISVRFPVEALRPHVLQNGVQGWFELEFDSNRKFVALHRISG</sequence>
<dbReference type="Proteomes" id="UP000287798">
    <property type="component" value="Unassembled WGS sequence"/>
</dbReference>
<comment type="caution">
    <text evidence="1">The sequence shown here is derived from an EMBL/GenBank/DDBJ whole genome shotgun (WGS) entry which is preliminary data.</text>
</comment>
<gene>
    <name evidence="1" type="ORF">D6C00_14735</name>
</gene>
<dbReference type="Pfam" id="PF11197">
    <property type="entry name" value="DUF2835"/>
    <property type="match status" value="1"/>
</dbReference>
<reference evidence="1 2" key="1">
    <citation type="journal article" date="2010" name="Int. J. Syst. Evol. Microbiol.">
        <title>Thiohalobacter thiocyanaticus gen. nov., sp. nov., a moderately halophilic, sulfur-oxidizing gammaproteobacterium from hypersaline lakes, that utilizes thiocyanate.</title>
        <authorList>
            <person name="Sorokin D.Y."/>
            <person name="Kovaleva O.L."/>
            <person name="Tourova T.P."/>
            <person name="Muyzer G."/>
        </authorList>
    </citation>
    <scope>NUCLEOTIDE SEQUENCE [LARGE SCALE GENOMIC DNA]</scope>
    <source>
        <strain evidence="1 2">Hrh1</strain>
    </source>
</reference>
<name>A0A426QE52_9GAMM</name>
<dbReference type="AlphaFoldDB" id="A0A426QE52"/>
<dbReference type="RefSeq" id="WP_125182576.1">
    <property type="nucleotide sequence ID" value="NZ_QZMU01000002.1"/>
</dbReference>
<organism evidence="1 2">
    <name type="scientific">Thiohalobacter thiocyanaticus</name>
    <dbReference type="NCBI Taxonomy" id="585455"/>
    <lineage>
        <taxon>Bacteria</taxon>
        <taxon>Pseudomonadati</taxon>
        <taxon>Pseudomonadota</taxon>
        <taxon>Gammaproteobacteria</taxon>
        <taxon>Thiohalobacterales</taxon>
        <taxon>Thiohalobacteraceae</taxon>
        <taxon>Thiohalobacter</taxon>
    </lineage>
</organism>
<dbReference type="EMBL" id="QZMU01000002">
    <property type="protein sequence ID" value="RRQ20013.1"/>
    <property type="molecule type" value="Genomic_DNA"/>
</dbReference>
<dbReference type="InterPro" id="IPR021363">
    <property type="entry name" value="DUF2835"/>
</dbReference>
<dbReference type="OrthoDB" id="5600793at2"/>
<proteinExistence type="predicted"/>
<evidence type="ECO:0000313" key="1">
    <source>
        <dbReference type="EMBL" id="RRQ20013.1"/>
    </source>
</evidence>
<keyword evidence="2" id="KW-1185">Reference proteome</keyword>
<accession>A0A426QE52</accession>